<protein>
    <submittedName>
        <fullName evidence="1">Uncharacterized protein</fullName>
    </submittedName>
</protein>
<organism evidence="1 2">
    <name type="scientific">Amycolatopsis jiangsuensis</name>
    <dbReference type="NCBI Taxonomy" id="1181879"/>
    <lineage>
        <taxon>Bacteria</taxon>
        <taxon>Bacillati</taxon>
        <taxon>Actinomycetota</taxon>
        <taxon>Actinomycetes</taxon>
        <taxon>Pseudonocardiales</taxon>
        <taxon>Pseudonocardiaceae</taxon>
        <taxon>Amycolatopsis</taxon>
    </lineage>
</organism>
<accession>A0A840IM25</accession>
<evidence type="ECO:0000313" key="2">
    <source>
        <dbReference type="Proteomes" id="UP000581769"/>
    </source>
</evidence>
<comment type="caution">
    <text evidence="1">The sequence shown here is derived from an EMBL/GenBank/DDBJ whole genome shotgun (WGS) entry which is preliminary data.</text>
</comment>
<name>A0A840IM25_9PSEU</name>
<gene>
    <name evidence="1" type="ORF">BJY18_000114</name>
</gene>
<dbReference type="AlphaFoldDB" id="A0A840IM25"/>
<dbReference type="Proteomes" id="UP000581769">
    <property type="component" value="Unassembled WGS sequence"/>
</dbReference>
<reference evidence="1 2" key="1">
    <citation type="submission" date="2020-08" db="EMBL/GenBank/DDBJ databases">
        <title>Sequencing the genomes of 1000 actinobacteria strains.</title>
        <authorList>
            <person name="Klenk H.-P."/>
        </authorList>
    </citation>
    <scope>NUCLEOTIDE SEQUENCE [LARGE SCALE GENOMIC DNA]</scope>
    <source>
        <strain evidence="1 2">DSM 45859</strain>
    </source>
</reference>
<proteinExistence type="predicted"/>
<keyword evidence="2" id="KW-1185">Reference proteome</keyword>
<evidence type="ECO:0000313" key="1">
    <source>
        <dbReference type="EMBL" id="MBB4682629.1"/>
    </source>
</evidence>
<dbReference type="EMBL" id="JACHMG010000001">
    <property type="protein sequence ID" value="MBB4682629.1"/>
    <property type="molecule type" value="Genomic_DNA"/>
</dbReference>
<sequence length="38" mass="3956">MSSTVRFLVGDATPDDDGSALPWWLAGVGIAVLRPRAG</sequence>